<keyword evidence="3" id="KW-1185">Reference proteome</keyword>
<keyword evidence="1" id="KW-0732">Signal</keyword>
<dbReference type="RefSeq" id="WP_255025198.1">
    <property type="nucleotide sequence ID" value="NZ_JANDHW010000001.1"/>
</dbReference>
<evidence type="ECO:0000313" key="2">
    <source>
        <dbReference type="EMBL" id="MCP9610660.1"/>
    </source>
</evidence>
<gene>
    <name evidence="2" type="ORF">NMU02_00945</name>
</gene>
<organism evidence="2 3">
    <name type="scientific">Coprobacter tertius</name>
    <dbReference type="NCBI Taxonomy" id="2944915"/>
    <lineage>
        <taxon>Bacteria</taxon>
        <taxon>Pseudomonadati</taxon>
        <taxon>Bacteroidota</taxon>
        <taxon>Bacteroidia</taxon>
        <taxon>Bacteroidales</taxon>
        <taxon>Barnesiellaceae</taxon>
        <taxon>Coprobacter</taxon>
    </lineage>
</organism>
<comment type="caution">
    <text evidence="2">The sequence shown here is derived from an EMBL/GenBank/DDBJ whole genome shotgun (WGS) entry which is preliminary data.</text>
</comment>
<dbReference type="Pfam" id="PF04402">
    <property type="entry name" value="SIMPL"/>
    <property type="match status" value="1"/>
</dbReference>
<dbReference type="Gene3D" id="3.30.110.170">
    <property type="entry name" value="Protein of unknown function (DUF541), domain 1"/>
    <property type="match status" value="1"/>
</dbReference>
<feature type="signal peptide" evidence="1">
    <location>
        <begin position="1"/>
        <end position="20"/>
    </location>
</feature>
<dbReference type="Gene3D" id="3.30.70.2970">
    <property type="entry name" value="Protein of unknown function (DUF541), domain 2"/>
    <property type="match status" value="1"/>
</dbReference>
<sequence length="234" mass="27308">MKKIVSTIILLLAFTLPLFAQDNNVRYIEVTGSSETEVIPDEIHFIIQIREYWKEEFEKKNKPENYKTKVPLSEIEKNLMQVLQTAGIRKQDIHIQQIGDYWREEGKDFLISKNFDITVKDFGTIDKIVKNIDTKGIQTMRIGELKNKNIADYRIKGKIAALKAAKSKAESLTSALGKQLGDVLRITEIDDKNQYFFQPQISLNSNISFTEDNHWNNFRTIKLRYEMTVRFEIK</sequence>
<name>A0ABT1MDF6_9BACT</name>
<dbReference type="InterPro" id="IPR052022">
    <property type="entry name" value="26kDa_periplasmic_antigen"/>
</dbReference>
<dbReference type="InterPro" id="IPR007497">
    <property type="entry name" value="SIMPL/DUF541"/>
</dbReference>
<feature type="chain" id="PRO_5045405798" evidence="1">
    <location>
        <begin position="21"/>
        <end position="234"/>
    </location>
</feature>
<protein>
    <submittedName>
        <fullName evidence="2">SIMPL domain-containing protein</fullName>
    </submittedName>
</protein>
<dbReference type="Proteomes" id="UP001205603">
    <property type="component" value="Unassembled WGS sequence"/>
</dbReference>
<evidence type="ECO:0000256" key="1">
    <source>
        <dbReference type="SAM" id="SignalP"/>
    </source>
</evidence>
<reference evidence="2 3" key="1">
    <citation type="submission" date="2022-07" db="EMBL/GenBank/DDBJ databases">
        <title>Fecal culturing of patients with breast cancer.</title>
        <authorList>
            <person name="Teng N.M.Y."/>
            <person name="Kiu R."/>
            <person name="Evans R."/>
            <person name="Baker D.J."/>
            <person name="Zenner C."/>
            <person name="Robinson S.D."/>
            <person name="Hall L.J."/>
        </authorList>
    </citation>
    <scope>NUCLEOTIDE SEQUENCE [LARGE SCALE GENOMIC DNA]</scope>
    <source>
        <strain evidence="2 3">LH1063</strain>
    </source>
</reference>
<dbReference type="EMBL" id="JANDHW010000001">
    <property type="protein sequence ID" value="MCP9610660.1"/>
    <property type="molecule type" value="Genomic_DNA"/>
</dbReference>
<dbReference type="PANTHER" id="PTHR34387:SF1">
    <property type="entry name" value="PERIPLASMIC IMMUNOGENIC PROTEIN"/>
    <property type="match status" value="1"/>
</dbReference>
<evidence type="ECO:0000313" key="3">
    <source>
        <dbReference type="Proteomes" id="UP001205603"/>
    </source>
</evidence>
<dbReference type="PANTHER" id="PTHR34387">
    <property type="entry name" value="SLR1258 PROTEIN"/>
    <property type="match status" value="1"/>
</dbReference>
<accession>A0ABT1MDF6</accession>
<proteinExistence type="predicted"/>